<accession>D8S1H9</accession>
<dbReference type="Gramene" id="EFJ21857">
    <property type="protein sequence ID" value="EFJ21857"/>
    <property type="gene ID" value="SELMODRAFT_417141"/>
</dbReference>
<feature type="compositionally biased region" description="Polar residues" evidence="1">
    <location>
        <begin position="43"/>
        <end position="52"/>
    </location>
</feature>
<dbReference type="AlphaFoldDB" id="D8S1H9"/>
<dbReference type="HOGENOM" id="CLU_2175413_0_0_1"/>
<organism evidence="3">
    <name type="scientific">Selaginella moellendorffii</name>
    <name type="common">Spikemoss</name>
    <dbReference type="NCBI Taxonomy" id="88036"/>
    <lineage>
        <taxon>Eukaryota</taxon>
        <taxon>Viridiplantae</taxon>
        <taxon>Streptophyta</taxon>
        <taxon>Embryophyta</taxon>
        <taxon>Tracheophyta</taxon>
        <taxon>Lycopodiopsida</taxon>
        <taxon>Selaginellales</taxon>
        <taxon>Selaginellaceae</taxon>
        <taxon>Selaginella</taxon>
    </lineage>
</organism>
<keyword evidence="3" id="KW-1185">Reference proteome</keyword>
<sequence>MPISWPTPKSGYLQTSFVSDGNLCLLSTHSSRRLHKRFWNSDASATARQGTNPGAARRLDTCPRTRKEGDGVEPCLGGLSVAGSSASRTAAILLPARLLQVALNTSLDLF</sequence>
<evidence type="ECO:0000256" key="1">
    <source>
        <dbReference type="SAM" id="MobiDB-lite"/>
    </source>
</evidence>
<proteinExistence type="predicted"/>
<gene>
    <name evidence="2" type="ORF">SELMODRAFT_417141</name>
</gene>
<feature type="region of interest" description="Disordered" evidence="1">
    <location>
        <begin position="43"/>
        <end position="67"/>
    </location>
</feature>
<feature type="compositionally biased region" description="Basic and acidic residues" evidence="1">
    <location>
        <begin position="57"/>
        <end position="67"/>
    </location>
</feature>
<dbReference type="Proteomes" id="UP000001514">
    <property type="component" value="Unassembled WGS sequence"/>
</dbReference>
<dbReference type="KEGG" id="smo:SELMODRAFT_417141"/>
<evidence type="ECO:0000313" key="3">
    <source>
        <dbReference type="Proteomes" id="UP000001514"/>
    </source>
</evidence>
<evidence type="ECO:0000313" key="2">
    <source>
        <dbReference type="EMBL" id="EFJ21857.1"/>
    </source>
</evidence>
<dbReference type="InParanoid" id="D8S1H9"/>
<dbReference type="EMBL" id="GL377598">
    <property type="protein sequence ID" value="EFJ21857.1"/>
    <property type="molecule type" value="Genomic_DNA"/>
</dbReference>
<reference evidence="2 3" key="1">
    <citation type="journal article" date="2011" name="Science">
        <title>The Selaginella genome identifies genetic changes associated with the evolution of vascular plants.</title>
        <authorList>
            <person name="Banks J.A."/>
            <person name="Nishiyama T."/>
            <person name="Hasebe M."/>
            <person name="Bowman J.L."/>
            <person name="Gribskov M."/>
            <person name="dePamphilis C."/>
            <person name="Albert V.A."/>
            <person name="Aono N."/>
            <person name="Aoyama T."/>
            <person name="Ambrose B.A."/>
            <person name="Ashton N.W."/>
            <person name="Axtell M.J."/>
            <person name="Barker E."/>
            <person name="Barker M.S."/>
            <person name="Bennetzen J.L."/>
            <person name="Bonawitz N.D."/>
            <person name="Chapple C."/>
            <person name="Cheng C."/>
            <person name="Correa L.G."/>
            <person name="Dacre M."/>
            <person name="DeBarry J."/>
            <person name="Dreyer I."/>
            <person name="Elias M."/>
            <person name="Engstrom E.M."/>
            <person name="Estelle M."/>
            <person name="Feng L."/>
            <person name="Finet C."/>
            <person name="Floyd S.K."/>
            <person name="Frommer W.B."/>
            <person name="Fujita T."/>
            <person name="Gramzow L."/>
            <person name="Gutensohn M."/>
            <person name="Harholt J."/>
            <person name="Hattori M."/>
            <person name="Heyl A."/>
            <person name="Hirai T."/>
            <person name="Hiwatashi Y."/>
            <person name="Ishikawa M."/>
            <person name="Iwata M."/>
            <person name="Karol K.G."/>
            <person name="Koehler B."/>
            <person name="Kolukisaoglu U."/>
            <person name="Kubo M."/>
            <person name="Kurata T."/>
            <person name="Lalonde S."/>
            <person name="Li K."/>
            <person name="Li Y."/>
            <person name="Litt A."/>
            <person name="Lyons E."/>
            <person name="Manning G."/>
            <person name="Maruyama T."/>
            <person name="Michael T.P."/>
            <person name="Mikami K."/>
            <person name="Miyazaki S."/>
            <person name="Morinaga S."/>
            <person name="Murata T."/>
            <person name="Mueller-Roeber B."/>
            <person name="Nelson D.R."/>
            <person name="Obara M."/>
            <person name="Oguri Y."/>
            <person name="Olmstead R.G."/>
            <person name="Onodera N."/>
            <person name="Petersen B.L."/>
            <person name="Pils B."/>
            <person name="Prigge M."/>
            <person name="Rensing S.A."/>
            <person name="Riano-Pachon D.M."/>
            <person name="Roberts A.W."/>
            <person name="Sato Y."/>
            <person name="Scheller H.V."/>
            <person name="Schulz B."/>
            <person name="Schulz C."/>
            <person name="Shakirov E.V."/>
            <person name="Shibagaki N."/>
            <person name="Shinohara N."/>
            <person name="Shippen D.E."/>
            <person name="Soerensen I."/>
            <person name="Sotooka R."/>
            <person name="Sugimoto N."/>
            <person name="Sugita M."/>
            <person name="Sumikawa N."/>
            <person name="Tanurdzic M."/>
            <person name="Theissen G."/>
            <person name="Ulvskov P."/>
            <person name="Wakazuki S."/>
            <person name="Weng J.K."/>
            <person name="Willats W.W."/>
            <person name="Wipf D."/>
            <person name="Wolf P.G."/>
            <person name="Yang L."/>
            <person name="Zimmer A.D."/>
            <person name="Zhu Q."/>
            <person name="Mitros T."/>
            <person name="Hellsten U."/>
            <person name="Loque D."/>
            <person name="Otillar R."/>
            <person name="Salamov A."/>
            <person name="Schmutz J."/>
            <person name="Shapiro H."/>
            <person name="Lindquist E."/>
            <person name="Lucas S."/>
            <person name="Rokhsar D."/>
            <person name="Grigoriev I.V."/>
        </authorList>
    </citation>
    <scope>NUCLEOTIDE SEQUENCE [LARGE SCALE GENOMIC DNA]</scope>
</reference>
<name>D8S1H9_SELML</name>
<protein>
    <submittedName>
        <fullName evidence="2">Uncharacterized protein</fullName>
    </submittedName>
</protein>